<evidence type="ECO:0000313" key="2">
    <source>
        <dbReference type="Proteomes" id="UP000827872"/>
    </source>
</evidence>
<dbReference type="EMBL" id="CM037616">
    <property type="protein sequence ID" value="KAH7991638.1"/>
    <property type="molecule type" value="Genomic_DNA"/>
</dbReference>
<keyword evidence="2" id="KW-1185">Reference proteome</keyword>
<protein>
    <submittedName>
        <fullName evidence="1">Uncharacterized protein</fullName>
    </submittedName>
</protein>
<name>A0ACB8EGJ5_9SAUR</name>
<gene>
    <name evidence="1" type="ORF">K3G42_008236</name>
</gene>
<reference evidence="1" key="1">
    <citation type="submission" date="2021-08" db="EMBL/GenBank/DDBJ databases">
        <title>The first chromosome-level gecko genome reveals the dynamic sex chromosomes of Neotropical dwarf geckos (Sphaerodactylidae: Sphaerodactylus).</title>
        <authorList>
            <person name="Pinto B.J."/>
            <person name="Keating S.E."/>
            <person name="Gamble T."/>
        </authorList>
    </citation>
    <scope>NUCLEOTIDE SEQUENCE</scope>
    <source>
        <strain evidence="1">TG3544</strain>
    </source>
</reference>
<evidence type="ECO:0000313" key="1">
    <source>
        <dbReference type="EMBL" id="KAH7991638.1"/>
    </source>
</evidence>
<accession>A0ACB8EGJ5</accession>
<comment type="caution">
    <text evidence="1">The sequence shown here is derived from an EMBL/GenBank/DDBJ whole genome shotgun (WGS) entry which is preliminary data.</text>
</comment>
<sequence length="168" mass="18909">MALSTGRNEICSSVIRRHFQPGMEELVGFAQCLIEAGTDLSTCHNMKRHIVRASQEMGEALQELQGGLSSIDSKSVQLVAQKKHLEGERQAQAEKLRSLRHQMDSHNSLESRSKGMLETAQKHLEEMQEELSQKEKEVEEKEDFRNIGIALMFIPVAGTLLGFQSFID</sequence>
<dbReference type="Proteomes" id="UP000827872">
    <property type="component" value="Linkage Group LG03"/>
</dbReference>
<organism evidence="1 2">
    <name type="scientific">Sphaerodactylus townsendi</name>
    <dbReference type="NCBI Taxonomy" id="933632"/>
    <lineage>
        <taxon>Eukaryota</taxon>
        <taxon>Metazoa</taxon>
        <taxon>Chordata</taxon>
        <taxon>Craniata</taxon>
        <taxon>Vertebrata</taxon>
        <taxon>Euteleostomi</taxon>
        <taxon>Lepidosauria</taxon>
        <taxon>Squamata</taxon>
        <taxon>Bifurcata</taxon>
        <taxon>Gekkota</taxon>
        <taxon>Sphaerodactylidae</taxon>
        <taxon>Sphaerodactylus</taxon>
    </lineage>
</organism>
<proteinExistence type="predicted"/>